<dbReference type="EMBL" id="JASSZA010000411">
    <property type="protein sequence ID" value="KAK2081154.1"/>
    <property type="molecule type" value="Genomic_DNA"/>
</dbReference>
<keyword evidence="3" id="KW-1185">Reference proteome</keyword>
<name>A0ABQ9T8U1_SAGOE</name>
<reference evidence="2 3" key="1">
    <citation type="submission" date="2023-05" db="EMBL/GenBank/DDBJ databases">
        <title>B98-5 Cell Line De Novo Hybrid Assembly: An Optical Mapping Approach.</title>
        <authorList>
            <person name="Kananen K."/>
            <person name="Auerbach J.A."/>
            <person name="Kautto E."/>
            <person name="Blachly J.S."/>
        </authorList>
    </citation>
    <scope>NUCLEOTIDE SEQUENCE [LARGE SCALE GENOMIC DNA]</scope>
    <source>
        <strain evidence="2">B95-8</strain>
        <tissue evidence="2">Cell line</tissue>
    </source>
</reference>
<comment type="caution">
    <text evidence="2">The sequence shown here is derived from an EMBL/GenBank/DDBJ whole genome shotgun (WGS) entry which is preliminary data.</text>
</comment>
<accession>A0ABQ9T8U1</accession>
<sequence length="226" mass="24252">MSEAHVPVFPHVWVEMALELINCPSYKLQLHEHSYLHSTVILVLTLLMVRRGRRGADGDWLNALSTSLPPCPPGLRALPGPPQPSPASAPSPPRAHRSIPQISLMIGMAHVLVVYRVLASALFSSSALPFLEEQVTTAVVVTGALVHYVTIVIMTKVGREQGGPSWGPWGCSEPIRNSPPQVNKLVALKLCDFGERTTQALLGDLAGGLRAGALELWSEMGEGAPP</sequence>
<evidence type="ECO:0000313" key="3">
    <source>
        <dbReference type="Proteomes" id="UP001266305"/>
    </source>
</evidence>
<evidence type="ECO:0000256" key="1">
    <source>
        <dbReference type="SAM" id="MobiDB-lite"/>
    </source>
</evidence>
<dbReference type="Proteomes" id="UP001266305">
    <property type="component" value="Unassembled WGS sequence"/>
</dbReference>
<protein>
    <submittedName>
        <fullName evidence="2">Uncharacterized protein</fullName>
    </submittedName>
</protein>
<gene>
    <name evidence="2" type="ORF">P7K49_040269</name>
</gene>
<proteinExistence type="predicted"/>
<feature type="compositionally biased region" description="Pro residues" evidence="1">
    <location>
        <begin position="72"/>
        <end position="93"/>
    </location>
</feature>
<feature type="region of interest" description="Disordered" evidence="1">
    <location>
        <begin position="72"/>
        <end position="95"/>
    </location>
</feature>
<evidence type="ECO:0000313" key="2">
    <source>
        <dbReference type="EMBL" id="KAK2081154.1"/>
    </source>
</evidence>
<organism evidence="2 3">
    <name type="scientific">Saguinus oedipus</name>
    <name type="common">Cotton-top tamarin</name>
    <name type="synonym">Oedipomidas oedipus</name>
    <dbReference type="NCBI Taxonomy" id="9490"/>
    <lineage>
        <taxon>Eukaryota</taxon>
        <taxon>Metazoa</taxon>
        <taxon>Chordata</taxon>
        <taxon>Craniata</taxon>
        <taxon>Vertebrata</taxon>
        <taxon>Euteleostomi</taxon>
        <taxon>Mammalia</taxon>
        <taxon>Eutheria</taxon>
        <taxon>Euarchontoglires</taxon>
        <taxon>Primates</taxon>
        <taxon>Haplorrhini</taxon>
        <taxon>Platyrrhini</taxon>
        <taxon>Cebidae</taxon>
        <taxon>Callitrichinae</taxon>
        <taxon>Saguinus</taxon>
    </lineage>
</organism>